<keyword evidence="2" id="KW-1185">Reference proteome</keyword>
<evidence type="ECO:0000313" key="2">
    <source>
        <dbReference type="Proteomes" id="UP000250043"/>
    </source>
</evidence>
<dbReference type="AlphaFoldDB" id="A0A8E2DHV0"/>
<evidence type="ECO:0000313" key="1">
    <source>
        <dbReference type="EMBL" id="OCH88615.1"/>
    </source>
</evidence>
<sequence length="127" mass="14532">MTLSIDNHRHFDALDIWLEPTEDVDIYLMRSRYNFLLEYLPKKITFEPNTRVDKKTGEMCLFPNPDRKLLALHASCAQVFHLSGAAEYVEKVLRDIEETKVLASNGGSAYLLHNALLSRISSLVISH</sequence>
<name>A0A8E2DHV0_9APHY</name>
<proteinExistence type="predicted"/>
<dbReference type="EMBL" id="KV722448">
    <property type="protein sequence ID" value="OCH88615.1"/>
    <property type="molecule type" value="Genomic_DNA"/>
</dbReference>
<accession>A0A8E2DHV0</accession>
<dbReference type="Proteomes" id="UP000250043">
    <property type="component" value="Unassembled WGS sequence"/>
</dbReference>
<reference evidence="1 2" key="1">
    <citation type="submission" date="2016-07" db="EMBL/GenBank/DDBJ databases">
        <title>Draft genome of the white-rot fungus Obba rivulosa 3A-2.</title>
        <authorList>
            <consortium name="DOE Joint Genome Institute"/>
            <person name="Miettinen O."/>
            <person name="Riley R."/>
            <person name="Acob R."/>
            <person name="Barry K."/>
            <person name="Cullen D."/>
            <person name="De Vries R."/>
            <person name="Hainaut M."/>
            <person name="Hatakka A."/>
            <person name="Henrissat B."/>
            <person name="Hilden K."/>
            <person name="Kuo R."/>
            <person name="Labutti K."/>
            <person name="Lipzen A."/>
            <person name="Makela M.R."/>
            <person name="Sandor L."/>
            <person name="Spatafora J.W."/>
            <person name="Grigoriev I.V."/>
            <person name="Hibbett D.S."/>
        </authorList>
    </citation>
    <scope>NUCLEOTIDE SEQUENCE [LARGE SCALE GENOMIC DNA]</scope>
    <source>
        <strain evidence="1 2">3A-2</strain>
    </source>
</reference>
<protein>
    <submittedName>
        <fullName evidence="1">Uncharacterized protein</fullName>
    </submittedName>
</protein>
<organism evidence="1 2">
    <name type="scientific">Obba rivulosa</name>
    <dbReference type="NCBI Taxonomy" id="1052685"/>
    <lineage>
        <taxon>Eukaryota</taxon>
        <taxon>Fungi</taxon>
        <taxon>Dikarya</taxon>
        <taxon>Basidiomycota</taxon>
        <taxon>Agaricomycotina</taxon>
        <taxon>Agaricomycetes</taxon>
        <taxon>Polyporales</taxon>
        <taxon>Gelatoporiaceae</taxon>
        <taxon>Obba</taxon>
    </lineage>
</organism>
<gene>
    <name evidence="1" type="ORF">OBBRIDRAFT_795086</name>
</gene>
<dbReference type="OrthoDB" id="2104739at2759"/>